<evidence type="ECO:0000313" key="2">
    <source>
        <dbReference type="EMBL" id="SIS85936.1"/>
    </source>
</evidence>
<organism evidence="2 3">
    <name type="scientific">Roseivivax lentus</name>
    <dbReference type="NCBI Taxonomy" id="633194"/>
    <lineage>
        <taxon>Bacteria</taxon>
        <taxon>Pseudomonadati</taxon>
        <taxon>Pseudomonadota</taxon>
        <taxon>Alphaproteobacteria</taxon>
        <taxon>Rhodobacterales</taxon>
        <taxon>Roseobacteraceae</taxon>
        <taxon>Roseivivax</taxon>
    </lineage>
</organism>
<keyword evidence="3" id="KW-1185">Reference proteome</keyword>
<sequence>MPSKPRASKYISLNVLNDLGSRSARRRFIWTFIILAAVTALSYWSASLLEPENTWSNFIRSVSSNLFSAALTVLVVYGAYIYFIREDIERPEIETLRPGDISDEIKELPEDTAFYFLWARSATYFRAETLQRLSDNARKARKTIDVTILLPDPEIKKLSEVYEDMVGILGEDDGKDKLFKNAVATSAACALAAANNRNLKVRVCLSNFIPSFRIDMSDRGAILTEDDKSLYALKFSRQSQFFEMFRSMIIGEVELSRAVDLSAYQWKKHRAGDEDIPVEALLSFGFPEDRVREYREEIFSIIKPKDHRYK</sequence>
<dbReference type="OrthoDB" id="8018277at2"/>
<dbReference type="AlphaFoldDB" id="A0A1N7MIH8"/>
<name>A0A1N7MIH8_9RHOB</name>
<feature type="transmembrane region" description="Helical" evidence="1">
    <location>
        <begin position="66"/>
        <end position="84"/>
    </location>
</feature>
<evidence type="ECO:0000313" key="3">
    <source>
        <dbReference type="Proteomes" id="UP000186684"/>
    </source>
</evidence>
<dbReference type="Proteomes" id="UP000186684">
    <property type="component" value="Unassembled WGS sequence"/>
</dbReference>
<dbReference type="EMBL" id="FTOQ01000004">
    <property type="protein sequence ID" value="SIS85936.1"/>
    <property type="molecule type" value="Genomic_DNA"/>
</dbReference>
<feature type="transmembrane region" description="Helical" evidence="1">
    <location>
        <begin position="28"/>
        <end position="46"/>
    </location>
</feature>
<proteinExistence type="predicted"/>
<gene>
    <name evidence="2" type="ORF">SAMN05421759_104363</name>
</gene>
<keyword evidence="1" id="KW-0472">Membrane</keyword>
<protein>
    <submittedName>
        <fullName evidence="2">Uncharacterized protein</fullName>
    </submittedName>
</protein>
<reference evidence="3" key="1">
    <citation type="submission" date="2017-01" db="EMBL/GenBank/DDBJ databases">
        <authorList>
            <person name="Varghese N."/>
            <person name="Submissions S."/>
        </authorList>
    </citation>
    <scope>NUCLEOTIDE SEQUENCE [LARGE SCALE GENOMIC DNA]</scope>
    <source>
        <strain evidence="3">DSM 29430</strain>
    </source>
</reference>
<keyword evidence="1" id="KW-0812">Transmembrane</keyword>
<dbReference type="RefSeq" id="WP_076447962.1">
    <property type="nucleotide sequence ID" value="NZ_FTOQ01000004.1"/>
</dbReference>
<accession>A0A1N7MIH8</accession>
<keyword evidence="1" id="KW-1133">Transmembrane helix</keyword>
<evidence type="ECO:0000256" key="1">
    <source>
        <dbReference type="SAM" id="Phobius"/>
    </source>
</evidence>